<dbReference type="InterPro" id="IPR017871">
    <property type="entry name" value="ABC_transporter-like_CS"/>
</dbReference>
<dbReference type="Gene3D" id="3.40.50.300">
    <property type="entry name" value="P-loop containing nucleotide triphosphate hydrolases"/>
    <property type="match status" value="1"/>
</dbReference>
<dbReference type="SUPFAM" id="SSF50331">
    <property type="entry name" value="MOP-like"/>
    <property type="match status" value="1"/>
</dbReference>
<protein>
    <recommendedName>
        <fullName evidence="4">ABC-type quaternary amine transporter</fullName>
        <ecNumber evidence="4">7.6.2.9</ecNumber>
    </recommendedName>
</protein>
<dbReference type="SUPFAM" id="SSF52540">
    <property type="entry name" value="P-loop containing nucleoside triphosphate hydrolases"/>
    <property type="match status" value="1"/>
</dbReference>
<feature type="domain" description="ABC transporter" evidence="5">
    <location>
        <begin position="4"/>
        <end position="234"/>
    </location>
</feature>
<dbReference type="GO" id="GO:0043190">
    <property type="term" value="C:ATP-binding cassette (ABC) transporter complex"/>
    <property type="evidence" value="ECO:0007669"/>
    <property type="project" value="InterPro"/>
</dbReference>
<dbReference type="GO" id="GO:0005524">
    <property type="term" value="F:ATP binding"/>
    <property type="evidence" value="ECO:0007669"/>
    <property type="project" value="UniProtKB-KW"/>
</dbReference>
<gene>
    <name evidence="6" type="ORF">CCE28_11700</name>
</gene>
<proteinExistence type="predicted"/>
<keyword evidence="3" id="KW-0067">ATP-binding</keyword>
<dbReference type="GO" id="GO:0016887">
    <property type="term" value="F:ATP hydrolysis activity"/>
    <property type="evidence" value="ECO:0007669"/>
    <property type="project" value="InterPro"/>
</dbReference>
<accession>A0A267MI21</accession>
<dbReference type="PANTHER" id="PTHR42781">
    <property type="entry name" value="SPERMIDINE/PUTRESCINE IMPORT ATP-BINDING PROTEIN POTA"/>
    <property type="match status" value="1"/>
</dbReference>
<dbReference type="GO" id="GO:0015418">
    <property type="term" value="F:ABC-type quaternary ammonium compound transporting activity"/>
    <property type="evidence" value="ECO:0007669"/>
    <property type="project" value="UniProtKB-EC"/>
</dbReference>
<dbReference type="InterPro" id="IPR013611">
    <property type="entry name" value="Transp-assoc_OB_typ2"/>
</dbReference>
<dbReference type="InterPro" id="IPR003593">
    <property type="entry name" value="AAA+_ATPase"/>
</dbReference>
<dbReference type="EMBL" id="NIBG01000009">
    <property type="protein sequence ID" value="PAB59176.1"/>
    <property type="molecule type" value="Genomic_DNA"/>
</dbReference>
<dbReference type="EC" id="7.6.2.9" evidence="4"/>
<evidence type="ECO:0000313" key="6">
    <source>
        <dbReference type="EMBL" id="PAB59176.1"/>
    </source>
</evidence>
<dbReference type="Proteomes" id="UP000216024">
    <property type="component" value="Unassembled WGS sequence"/>
</dbReference>
<dbReference type="Pfam" id="PF00005">
    <property type="entry name" value="ABC_tran"/>
    <property type="match status" value="1"/>
</dbReference>
<dbReference type="Gene3D" id="2.40.50.100">
    <property type="match status" value="1"/>
</dbReference>
<keyword evidence="1" id="KW-0813">Transport</keyword>
<dbReference type="InterPro" id="IPR003439">
    <property type="entry name" value="ABC_transporter-like_ATP-bd"/>
</dbReference>
<evidence type="ECO:0000259" key="5">
    <source>
        <dbReference type="PROSITE" id="PS50893"/>
    </source>
</evidence>
<dbReference type="AlphaFoldDB" id="A0A267MI21"/>
<dbReference type="InterPro" id="IPR050093">
    <property type="entry name" value="ABC_SmlMolc_Importer"/>
</dbReference>
<dbReference type="InterPro" id="IPR027417">
    <property type="entry name" value="P-loop_NTPase"/>
</dbReference>
<comment type="caution">
    <text evidence="6">The sequence shown here is derived from an EMBL/GenBank/DDBJ whole genome shotgun (WGS) entry which is preliminary data.</text>
</comment>
<dbReference type="PROSITE" id="PS00211">
    <property type="entry name" value="ABC_TRANSPORTER_1"/>
    <property type="match status" value="1"/>
</dbReference>
<dbReference type="SMART" id="SM00382">
    <property type="entry name" value="AAA"/>
    <property type="match status" value="1"/>
</dbReference>
<dbReference type="RefSeq" id="WP_095133906.1">
    <property type="nucleotide sequence ID" value="NZ_NIBG01000009.1"/>
</dbReference>
<keyword evidence="2" id="KW-0547">Nucleotide-binding</keyword>
<dbReference type="PANTHER" id="PTHR42781:SF4">
    <property type="entry name" value="SPERMIDINE_PUTRESCINE IMPORT ATP-BINDING PROTEIN POTA"/>
    <property type="match status" value="1"/>
</dbReference>
<evidence type="ECO:0000256" key="1">
    <source>
        <dbReference type="ARBA" id="ARBA00022448"/>
    </source>
</evidence>
<sequence length="349" mass="39699">MSYFKVENVSKYYDGNLVLKNISMNIKRGSFVSILGPSGCGKTTLLKIISGIEKVHEGKIYLKNNEITNMPIYKRNIALVFQNYALFPHLSVKENILYGLKNKRVSNHEKSQQLEEIISVVKLKEFVNRRVDELSGGQRQRVALGRALIMKPDLLLLDESLNALDKELRIGMQEELKEIQKKTNITTLFITHDQEEALKLSDEIMVMKDGVIIQKGTPVEVYEQPKDLFVAKFIGEANVFKGVVRNVKKEFCEIDVDGQMLYINSNKNLKVGQAYTFAIRPEKINICATKGPYNEGVVKEITYKGNMEICSIKLQNATKIKLVVQNANNSDKIRIGDKIKIVIEDSMFF</sequence>
<dbReference type="OrthoDB" id="9802264at2"/>
<dbReference type="Pfam" id="PF08402">
    <property type="entry name" value="TOBE_2"/>
    <property type="match status" value="1"/>
</dbReference>
<dbReference type="PROSITE" id="PS50893">
    <property type="entry name" value="ABC_TRANSPORTER_2"/>
    <property type="match status" value="1"/>
</dbReference>
<reference evidence="6 7" key="1">
    <citation type="submission" date="2017-06" db="EMBL/GenBank/DDBJ databases">
        <title>Draft genome sequence of anaerobic fermentative bacterium Anaeromicrobium sediminis DY2726D isolated from West Pacific Ocean sediments.</title>
        <authorList>
            <person name="Zeng X."/>
        </authorList>
    </citation>
    <scope>NUCLEOTIDE SEQUENCE [LARGE SCALE GENOMIC DNA]</scope>
    <source>
        <strain evidence="6 7">DY2726D</strain>
    </source>
</reference>
<organism evidence="6 7">
    <name type="scientific">Anaeromicrobium sediminis</name>
    <dbReference type="NCBI Taxonomy" id="1478221"/>
    <lineage>
        <taxon>Bacteria</taxon>
        <taxon>Bacillati</taxon>
        <taxon>Bacillota</taxon>
        <taxon>Clostridia</taxon>
        <taxon>Peptostreptococcales</taxon>
        <taxon>Thermotaleaceae</taxon>
        <taxon>Anaeromicrobium</taxon>
    </lineage>
</organism>
<evidence type="ECO:0000256" key="2">
    <source>
        <dbReference type="ARBA" id="ARBA00022741"/>
    </source>
</evidence>
<evidence type="ECO:0000256" key="3">
    <source>
        <dbReference type="ARBA" id="ARBA00022840"/>
    </source>
</evidence>
<dbReference type="FunFam" id="3.40.50.300:FF:000425">
    <property type="entry name" value="Probable ABC transporter, ATP-binding subunit"/>
    <property type="match status" value="1"/>
</dbReference>
<evidence type="ECO:0000313" key="7">
    <source>
        <dbReference type="Proteomes" id="UP000216024"/>
    </source>
</evidence>
<dbReference type="InterPro" id="IPR008995">
    <property type="entry name" value="Mo/tungstate-bd_C_term_dom"/>
</dbReference>
<keyword evidence="7" id="KW-1185">Reference proteome</keyword>
<evidence type="ECO:0000256" key="4">
    <source>
        <dbReference type="ARBA" id="ARBA00066388"/>
    </source>
</evidence>
<name>A0A267MI21_9FIRM</name>